<organism evidence="2 3">
    <name type="scientific">Erythrobacter litoralis (strain HTCC2594)</name>
    <dbReference type="NCBI Taxonomy" id="314225"/>
    <lineage>
        <taxon>Bacteria</taxon>
        <taxon>Pseudomonadati</taxon>
        <taxon>Pseudomonadota</taxon>
        <taxon>Alphaproteobacteria</taxon>
        <taxon>Sphingomonadales</taxon>
        <taxon>Erythrobacteraceae</taxon>
        <taxon>Erythrobacter/Porphyrobacter group</taxon>
        <taxon>Erythrobacter</taxon>
    </lineage>
</organism>
<dbReference type="HOGENOM" id="CLU_3251254_0_0_5"/>
<keyword evidence="3" id="KW-1185">Reference proteome</keyword>
<evidence type="ECO:0000313" key="3">
    <source>
        <dbReference type="Proteomes" id="UP000008808"/>
    </source>
</evidence>
<keyword evidence="1" id="KW-0812">Transmembrane</keyword>
<feature type="transmembrane region" description="Helical" evidence="1">
    <location>
        <begin position="7"/>
        <end position="26"/>
    </location>
</feature>
<name>Q2N8R2_ERYLH</name>
<dbReference type="EMBL" id="CP000157">
    <property type="protein sequence ID" value="ABC63929.1"/>
    <property type="molecule type" value="Genomic_DNA"/>
</dbReference>
<evidence type="ECO:0000256" key="1">
    <source>
        <dbReference type="SAM" id="Phobius"/>
    </source>
</evidence>
<keyword evidence="1" id="KW-0472">Membrane</keyword>
<keyword evidence="1" id="KW-1133">Transmembrane helix</keyword>
<dbReference type="AlphaFoldDB" id="Q2N8R2"/>
<dbReference type="KEGG" id="eli:ELI_09185"/>
<proteinExistence type="predicted"/>
<protein>
    <submittedName>
        <fullName evidence="2">Uncharacterized protein</fullName>
    </submittedName>
</protein>
<gene>
    <name evidence="2" type="ordered locus">ELI_09185</name>
</gene>
<reference evidence="3" key="1">
    <citation type="journal article" date="2009" name="J. Bacteriol.">
        <title>Complete genome sequence of Erythrobacter litoralis HTCC2594.</title>
        <authorList>
            <person name="Oh H.M."/>
            <person name="Giovannoni S.J."/>
            <person name="Ferriera S."/>
            <person name="Johnson J."/>
            <person name="Cho J.C."/>
        </authorList>
    </citation>
    <scope>NUCLEOTIDE SEQUENCE [LARGE SCALE GENOMIC DNA]</scope>
    <source>
        <strain evidence="3">HTCC2594</strain>
    </source>
</reference>
<dbReference type="RefSeq" id="WP_011414757.1">
    <property type="nucleotide sequence ID" value="NC_007722.1"/>
</dbReference>
<evidence type="ECO:0000313" key="2">
    <source>
        <dbReference type="EMBL" id="ABC63929.1"/>
    </source>
</evidence>
<sequence length="42" mass="4754">MPIWIELVILLLFTYAIGLGFGWLLWGRTPIVADAPEPLEDI</sequence>
<accession>Q2N8R2</accession>
<dbReference type="Proteomes" id="UP000008808">
    <property type="component" value="Chromosome"/>
</dbReference>